<evidence type="ECO:0000313" key="17">
    <source>
        <dbReference type="EMBL" id="RCK70775.1"/>
    </source>
</evidence>
<dbReference type="NCBIfam" id="TIGR00088">
    <property type="entry name" value="trmD"/>
    <property type="match status" value="1"/>
</dbReference>
<feature type="domain" description="N-acetyltransferase" evidence="16">
    <location>
        <begin position="241"/>
        <end position="390"/>
    </location>
</feature>
<dbReference type="EC" id="2.1.1.228" evidence="5 15"/>
<reference evidence="17 18" key="1">
    <citation type="submission" date="2018-07" db="EMBL/GenBank/DDBJ databases">
        <title>Desertimonas flava gen. nov. sp. nov.</title>
        <authorList>
            <person name="Liu S."/>
        </authorList>
    </citation>
    <scope>NUCLEOTIDE SEQUENCE [LARGE SCALE GENOMIC DNA]</scope>
    <source>
        <strain evidence="17 18">16Sb5-5</strain>
    </source>
</reference>
<dbReference type="Gene3D" id="3.40.630.30">
    <property type="match status" value="1"/>
</dbReference>
<evidence type="ECO:0000256" key="15">
    <source>
        <dbReference type="HAMAP-Rule" id="MF_00605"/>
    </source>
</evidence>
<dbReference type="PANTHER" id="PTHR46417:SF1">
    <property type="entry name" value="TRNA (GUANINE-N(1)-)-METHYLTRANSFERASE"/>
    <property type="match status" value="1"/>
</dbReference>
<keyword evidence="18" id="KW-1185">Reference proteome</keyword>
<evidence type="ECO:0000256" key="13">
    <source>
        <dbReference type="ARBA" id="ARBA00033392"/>
    </source>
</evidence>
<evidence type="ECO:0000256" key="3">
    <source>
        <dbReference type="ARBA" id="ARBA00007630"/>
    </source>
</evidence>
<gene>
    <name evidence="15" type="primary">trmD</name>
    <name evidence="17" type="ORF">DT076_05105</name>
</gene>
<feature type="binding site" evidence="15">
    <location>
        <begin position="139"/>
        <end position="144"/>
    </location>
    <ligand>
        <name>S-adenosyl-L-methionine</name>
        <dbReference type="ChEBI" id="CHEBI:59789"/>
    </ligand>
</feature>
<evidence type="ECO:0000256" key="9">
    <source>
        <dbReference type="ARBA" id="ARBA00022679"/>
    </source>
</evidence>
<keyword evidence="9 15" id="KW-0808">Transferase</keyword>
<comment type="similarity">
    <text evidence="3 15">Belongs to the RNA methyltransferase TrmD family.</text>
</comment>
<dbReference type="InterPro" id="IPR016181">
    <property type="entry name" value="Acyl_CoA_acyltransferase"/>
</dbReference>
<dbReference type="Proteomes" id="UP000252770">
    <property type="component" value="Unassembled WGS sequence"/>
</dbReference>
<evidence type="ECO:0000256" key="5">
    <source>
        <dbReference type="ARBA" id="ARBA00012807"/>
    </source>
</evidence>
<sequence>MRIDVVTIFPDYLAPLELSLIGRARRAGLLDVVVHDLREATTDRHRTVDDTPYGGGAGMVMKPEPWRRALDAVLAAGPADVGRPRLLVPSPGGRVLDQAMARELASEPWLVFACGRYEGIDERVLLDAAQRFEVTPVSLGDYVLNGGEVAVLAITEAVARLLPGVVGNAESLVEESHEDGLLEYPVYTKPASWRGLDVPEVLLSGDHAAIARWRHQQRLERTATRRPDLLAPTAADDPAGLAVVPATPADLPELYVLQLACWVHQAQLNPEVEIPALHETLDDLRASLADHPTWVVRSAGRLVASVRGHLDGTDWEVGRLMVAPDLRGRGLGRRLLAHAEAMAPPTATRFTLFTGARSEDNLRMYRRAGYRPTPEPCPFPGAVKLGKPVRR</sequence>
<dbReference type="PROSITE" id="PS51186">
    <property type="entry name" value="GNAT"/>
    <property type="match status" value="1"/>
</dbReference>
<keyword evidence="8 15" id="KW-0489">Methyltransferase</keyword>
<dbReference type="GO" id="GO:0052906">
    <property type="term" value="F:tRNA (guanine(37)-N1)-methyltransferase activity"/>
    <property type="evidence" value="ECO:0007669"/>
    <property type="project" value="UniProtKB-UniRule"/>
</dbReference>
<dbReference type="InterPro" id="IPR029026">
    <property type="entry name" value="tRNA_m1G_MTases_N"/>
</dbReference>
<dbReference type="Gene3D" id="3.40.1280.10">
    <property type="match status" value="1"/>
</dbReference>
<dbReference type="Pfam" id="PF01746">
    <property type="entry name" value="tRNA_m1G_MT"/>
    <property type="match status" value="1"/>
</dbReference>
<dbReference type="SUPFAM" id="SSF55729">
    <property type="entry name" value="Acyl-CoA N-acyltransferases (Nat)"/>
    <property type="match status" value="1"/>
</dbReference>
<organism evidence="17 18">
    <name type="scientific">Desertihabitans brevis</name>
    <dbReference type="NCBI Taxonomy" id="2268447"/>
    <lineage>
        <taxon>Bacteria</taxon>
        <taxon>Bacillati</taxon>
        <taxon>Actinomycetota</taxon>
        <taxon>Actinomycetes</taxon>
        <taxon>Propionibacteriales</taxon>
        <taxon>Propionibacteriaceae</taxon>
        <taxon>Desertihabitans</taxon>
    </lineage>
</organism>
<dbReference type="GO" id="GO:0002939">
    <property type="term" value="P:tRNA N1-guanine methylation"/>
    <property type="evidence" value="ECO:0007669"/>
    <property type="project" value="TreeGrafter"/>
</dbReference>
<dbReference type="GO" id="GO:0005829">
    <property type="term" value="C:cytosol"/>
    <property type="evidence" value="ECO:0007669"/>
    <property type="project" value="TreeGrafter"/>
</dbReference>
<evidence type="ECO:0000256" key="14">
    <source>
        <dbReference type="ARBA" id="ARBA00047783"/>
    </source>
</evidence>
<dbReference type="GO" id="GO:0016747">
    <property type="term" value="F:acyltransferase activity, transferring groups other than amino-acyl groups"/>
    <property type="evidence" value="ECO:0007669"/>
    <property type="project" value="InterPro"/>
</dbReference>
<evidence type="ECO:0000256" key="8">
    <source>
        <dbReference type="ARBA" id="ARBA00022603"/>
    </source>
</evidence>
<keyword evidence="11 15" id="KW-0819">tRNA processing</keyword>
<comment type="subunit">
    <text evidence="4 15">Homodimer.</text>
</comment>
<dbReference type="InterPro" id="IPR000182">
    <property type="entry name" value="GNAT_dom"/>
</dbReference>
<dbReference type="HAMAP" id="MF_00605">
    <property type="entry name" value="TrmD"/>
    <property type="match status" value="1"/>
</dbReference>
<dbReference type="RefSeq" id="WP_114125545.1">
    <property type="nucleotide sequence ID" value="NZ_QOUI01000002.1"/>
</dbReference>
<feature type="binding site" evidence="15">
    <location>
        <position position="115"/>
    </location>
    <ligand>
        <name>S-adenosyl-L-methionine</name>
        <dbReference type="ChEBI" id="CHEBI:59789"/>
    </ligand>
</feature>
<dbReference type="SUPFAM" id="SSF75217">
    <property type="entry name" value="alpha/beta knot"/>
    <property type="match status" value="1"/>
</dbReference>
<evidence type="ECO:0000256" key="10">
    <source>
        <dbReference type="ARBA" id="ARBA00022691"/>
    </source>
</evidence>
<dbReference type="Pfam" id="PF00583">
    <property type="entry name" value="Acetyltransf_1"/>
    <property type="match status" value="1"/>
</dbReference>
<dbReference type="InterPro" id="IPR016009">
    <property type="entry name" value="tRNA_MeTrfase_TRMD/TRM10"/>
</dbReference>
<keyword evidence="10 15" id="KW-0949">S-adenosyl-L-methionine</keyword>
<proteinExistence type="inferred from homology"/>
<accession>A0A367YXZ2</accession>
<evidence type="ECO:0000313" key="18">
    <source>
        <dbReference type="Proteomes" id="UP000252770"/>
    </source>
</evidence>
<evidence type="ECO:0000256" key="7">
    <source>
        <dbReference type="ARBA" id="ARBA00022490"/>
    </source>
</evidence>
<dbReference type="InterPro" id="IPR029028">
    <property type="entry name" value="Alpha/beta_knot_MTases"/>
</dbReference>
<dbReference type="PANTHER" id="PTHR46417">
    <property type="entry name" value="TRNA (GUANINE-N(1)-)-METHYLTRANSFERASE"/>
    <property type="match status" value="1"/>
</dbReference>
<evidence type="ECO:0000256" key="1">
    <source>
        <dbReference type="ARBA" id="ARBA00002634"/>
    </source>
</evidence>
<comment type="subcellular location">
    <subcellularLocation>
        <location evidence="2 15">Cytoplasm</location>
    </subcellularLocation>
</comment>
<evidence type="ECO:0000256" key="12">
    <source>
        <dbReference type="ARBA" id="ARBA00029736"/>
    </source>
</evidence>
<dbReference type="InterPro" id="IPR002649">
    <property type="entry name" value="tRNA_m1G_MeTrfase_TrmD"/>
</dbReference>
<evidence type="ECO:0000259" key="16">
    <source>
        <dbReference type="PROSITE" id="PS51186"/>
    </source>
</evidence>
<dbReference type="NCBIfam" id="NF000648">
    <property type="entry name" value="PRK00026.1"/>
    <property type="match status" value="1"/>
</dbReference>
<name>A0A367YXZ2_9ACTN</name>
<evidence type="ECO:0000256" key="6">
    <source>
        <dbReference type="ARBA" id="ARBA00014679"/>
    </source>
</evidence>
<dbReference type="Gene3D" id="1.10.1270.20">
    <property type="entry name" value="tRNA(m1g37)methyltransferase, domain 2"/>
    <property type="match status" value="1"/>
</dbReference>
<dbReference type="InterPro" id="IPR023148">
    <property type="entry name" value="tRNA_m1G_MeTrfase_C_sf"/>
</dbReference>
<protein>
    <recommendedName>
        <fullName evidence="6 15">tRNA (guanine-N(1)-)-methyltransferase</fullName>
        <ecNumber evidence="5 15">2.1.1.228</ecNumber>
    </recommendedName>
    <alternativeName>
        <fullName evidence="12 15">M1G-methyltransferase</fullName>
    </alternativeName>
    <alternativeName>
        <fullName evidence="13 15">tRNA [GM37] methyltransferase</fullName>
    </alternativeName>
</protein>
<keyword evidence="7 15" id="KW-0963">Cytoplasm</keyword>
<evidence type="ECO:0000256" key="11">
    <source>
        <dbReference type="ARBA" id="ARBA00022694"/>
    </source>
</evidence>
<comment type="caution">
    <text evidence="17">The sequence shown here is derived from an EMBL/GenBank/DDBJ whole genome shotgun (WGS) entry which is preliminary data.</text>
</comment>
<dbReference type="AlphaFoldDB" id="A0A367YXZ2"/>
<evidence type="ECO:0000256" key="2">
    <source>
        <dbReference type="ARBA" id="ARBA00004496"/>
    </source>
</evidence>
<dbReference type="CDD" id="cd18080">
    <property type="entry name" value="TrmD-like"/>
    <property type="match status" value="1"/>
</dbReference>
<evidence type="ECO:0000256" key="4">
    <source>
        <dbReference type="ARBA" id="ARBA00011738"/>
    </source>
</evidence>
<comment type="function">
    <text evidence="1 15">Specifically methylates guanosine-37 in various tRNAs.</text>
</comment>
<dbReference type="FunFam" id="3.40.1280.10:FF:000001">
    <property type="entry name" value="tRNA (guanine-N(1)-)-methyltransferase"/>
    <property type="match status" value="1"/>
</dbReference>
<comment type="catalytic activity">
    <reaction evidence="14 15">
        <text>guanosine(37) in tRNA + S-adenosyl-L-methionine = N(1)-methylguanosine(37) in tRNA + S-adenosyl-L-homocysteine + H(+)</text>
        <dbReference type="Rhea" id="RHEA:36899"/>
        <dbReference type="Rhea" id="RHEA-COMP:10145"/>
        <dbReference type="Rhea" id="RHEA-COMP:10147"/>
        <dbReference type="ChEBI" id="CHEBI:15378"/>
        <dbReference type="ChEBI" id="CHEBI:57856"/>
        <dbReference type="ChEBI" id="CHEBI:59789"/>
        <dbReference type="ChEBI" id="CHEBI:73542"/>
        <dbReference type="ChEBI" id="CHEBI:74269"/>
        <dbReference type="EC" id="2.1.1.228"/>
    </reaction>
</comment>
<dbReference type="EMBL" id="QOUI01000002">
    <property type="protein sequence ID" value="RCK70775.1"/>
    <property type="molecule type" value="Genomic_DNA"/>
</dbReference>